<protein>
    <recommendedName>
        <fullName evidence="3">Sulfotransferase</fullName>
    </recommendedName>
</protein>
<dbReference type="EMBL" id="JACCFS010000001">
    <property type="protein sequence ID" value="NYJ36437.1"/>
    <property type="molecule type" value="Genomic_DNA"/>
</dbReference>
<dbReference type="RefSeq" id="WP_312889371.1">
    <property type="nucleotide sequence ID" value="NZ_JACCFS010000001.1"/>
</dbReference>
<dbReference type="Pfam" id="PF13469">
    <property type="entry name" value="Sulfotransfer_3"/>
    <property type="match status" value="1"/>
</dbReference>
<evidence type="ECO:0000313" key="1">
    <source>
        <dbReference type="EMBL" id="NYJ36437.1"/>
    </source>
</evidence>
<proteinExistence type="predicted"/>
<dbReference type="AlphaFoldDB" id="A0A7Z0JC15"/>
<dbReference type="Gene3D" id="3.40.50.300">
    <property type="entry name" value="P-loop containing nucleotide triphosphate hydrolases"/>
    <property type="match status" value="1"/>
</dbReference>
<organism evidence="1 2">
    <name type="scientific">Nocardiopsis aegyptia</name>
    <dbReference type="NCBI Taxonomy" id="220378"/>
    <lineage>
        <taxon>Bacteria</taxon>
        <taxon>Bacillati</taxon>
        <taxon>Actinomycetota</taxon>
        <taxon>Actinomycetes</taxon>
        <taxon>Streptosporangiales</taxon>
        <taxon>Nocardiopsidaceae</taxon>
        <taxon>Nocardiopsis</taxon>
    </lineage>
</organism>
<keyword evidence="2" id="KW-1185">Reference proteome</keyword>
<accession>A0A7Z0JC15</accession>
<dbReference type="SUPFAM" id="SSF52540">
    <property type="entry name" value="P-loop containing nucleoside triphosphate hydrolases"/>
    <property type="match status" value="1"/>
</dbReference>
<evidence type="ECO:0000313" key="2">
    <source>
        <dbReference type="Proteomes" id="UP000572051"/>
    </source>
</evidence>
<dbReference type="InterPro" id="IPR027417">
    <property type="entry name" value="P-loop_NTPase"/>
</dbReference>
<comment type="caution">
    <text evidence="1">The sequence shown here is derived from an EMBL/GenBank/DDBJ whole genome shotgun (WGS) entry which is preliminary data.</text>
</comment>
<dbReference type="Proteomes" id="UP000572051">
    <property type="component" value="Unassembled WGS sequence"/>
</dbReference>
<dbReference type="PANTHER" id="PTHR36451">
    <property type="entry name" value="PAPS-DEPENDENT SULFOTRANSFERASE STF3"/>
    <property type="match status" value="1"/>
</dbReference>
<dbReference type="InterPro" id="IPR052736">
    <property type="entry name" value="Stf3_sulfotransferase"/>
</dbReference>
<gene>
    <name evidence="1" type="ORF">HNR10_004318</name>
</gene>
<dbReference type="PANTHER" id="PTHR36451:SF1">
    <property type="entry name" value="OMEGA-HYDROXY-BETA-DIHYDROMENAQUINONE-9 SULFOTRANSFERASE STF3"/>
    <property type="match status" value="1"/>
</dbReference>
<sequence length="397" mass="45066">MNARPAWWVAPVNALLTPVTRSRFRDPARAFEAAERAASDRSGLPWPKDREFRSELRFLSDAWLSAPGITPLGRLSVQNEVERRLETRLRLLHLFDARPETADQVVDRPVFITGLPRTGTTFAHGLLAQHTRTRAPALWELLNPVPPSGREGERALARRERLASARSSIRFLDAMAPRWQSIHPMHPLEPEECVFVLPHSLAHHVRIPVPEYRAWMEERDATPDYEFLKAVLQAMQSTRGGPRRWVLKSPLHLGGLDALLKVFPDATVVLTERDPVRATASWGSLVEAGMSLHLDRVDPHWIGEEWLGIWTRAMARAARVRAESAPGTFVDLPYDELTADPVGVAERVWTGLGEEFDDLSRRRTTDYTRRDRRPSPHRYTIDHYGLTPERVLTAFGG</sequence>
<name>A0A7Z0JC15_9ACTN</name>
<evidence type="ECO:0008006" key="3">
    <source>
        <dbReference type="Google" id="ProtNLM"/>
    </source>
</evidence>
<reference evidence="1 2" key="1">
    <citation type="submission" date="2020-07" db="EMBL/GenBank/DDBJ databases">
        <title>Sequencing the genomes of 1000 actinobacteria strains.</title>
        <authorList>
            <person name="Klenk H.-P."/>
        </authorList>
    </citation>
    <scope>NUCLEOTIDE SEQUENCE [LARGE SCALE GENOMIC DNA]</scope>
    <source>
        <strain evidence="1 2">DSM 44442</strain>
    </source>
</reference>